<evidence type="ECO:0000256" key="1">
    <source>
        <dbReference type="SAM" id="Phobius"/>
    </source>
</evidence>
<feature type="transmembrane region" description="Helical" evidence="1">
    <location>
        <begin position="102"/>
        <end position="120"/>
    </location>
</feature>
<reference evidence="3" key="1">
    <citation type="journal article" date="2014" name="Genome Announc.">
        <title>Draft genome sequences of six enterohepatic helicobacter species isolated from humans and one from rhesus macaques.</title>
        <authorList>
            <person name="Shen Z."/>
            <person name="Sheh A."/>
            <person name="Young S.K."/>
            <person name="Abouelliel A."/>
            <person name="Ward D.V."/>
            <person name="Earl A.M."/>
            <person name="Fox J.G."/>
        </authorList>
    </citation>
    <scope>NUCLEOTIDE SEQUENCE [LARGE SCALE GENOMIC DNA]</scope>
    <source>
        <strain evidence="3">MIT 98-5489</strain>
    </source>
</reference>
<name>C5EX37_9HELI</name>
<dbReference type="HOGENOM" id="CLU_1122096_0_0_7"/>
<dbReference type="RefSeq" id="WP_005020473.1">
    <property type="nucleotide sequence ID" value="NZ_DS990441.1"/>
</dbReference>
<feature type="non-terminal residue" evidence="2">
    <location>
        <position position="266"/>
    </location>
</feature>
<evidence type="ECO:0000313" key="3">
    <source>
        <dbReference type="Proteomes" id="UP000003953"/>
    </source>
</evidence>
<keyword evidence="1" id="KW-1133">Transmembrane helix</keyword>
<organism evidence="2 3">
    <name type="scientific">Helicobacter pullorum MIT 98-5489</name>
    <dbReference type="NCBI Taxonomy" id="537972"/>
    <lineage>
        <taxon>Bacteria</taxon>
        <taxon>Pseudomonadati</taxon>
        <taxon>Campylobacterota</taxon>
        <taxon>Epsilonproteobacteria</taxon>
        <taxon>Campylobacterales</taxon>
        <taxon>Helicobacteraceae</taxon>
        <taxon>Helicobacter</taxon>
    </lineage>
</organism>
<feature type="transmembrane region" description="Helical" evidence="1">
    <location>
        <begin position="126"/>
        <end position="148"/>
    </location>
</feature>
<keyword evidence="3" id="KW-1185">Reference proteome</keyword>
<keyword evidence="1" id="KW-0812">Transmembrane</keyword>
<dbReference type="Proteomes" id="UP000003953">
    <property type="component" value="Unassembled WGS sequence"/>
</dbReference>
<accession>C5EX37</accession>
<gene>
    <name evidence="2" type="ORF">HPMG_00038</name>
</gene>
<dbReference type="EMBL" id="DS990441">
    <property type="protein sequence ID" value="EEQ62581.1"/>
    <property type="molecule type" value="Genomic_DNA"/>
</dbReference>
<dbReference type="AlphaFoldDB" id="C5EX37"/>
<proteinExistence type="predicted"/>
<evidence type="ECO:0000313" key="2">
    <source>
        <dbReference type="EMBL" id="EEQ62581.1"/>
    </source>
</evidence>
<keyword evidence="1" id="KW-0472">Membrane</keyword>
<sequence length="266" mass="29694">MDKHFLGTITCVASDRLITDENGEQFYECMTQEELNAIQVSTDKNAVKSNLFYALGRMDAILSAVVGQITKNRYVEIVFAIKDGGKSIALNISNDRLNGNEVMALGLIEIGVGIGIAILAPSGVVGVVAGLIISSFVSYFLADLYLYLKDTTLHLWQDAKDLANSTWQNIMSLIESDERNLEERKRDITNKVADEILNLQETPNENFIKNISQENYNDLIHLLCQQQTNAKDIHQYLEDSKCIMCNIPQQSYTPLSPQGISFPYSS</sequence>
<protein>
    <submittedName>
        <fullName evidence="2">Uncharacterized protein</fullName>
    </submittedName>
</protein>